<dbReference type="Pfam" id="PF00106">
    <property type="entry name" value="adh_short"/>
    <property type="match status" value="1"/>
</dbReference>
<dbReference type="eggNOG" id="KOG1208">
    <property type="taxonomic scope" value="Eukaryota"/>
</dbReference>
<sequence length="444" mass="48365">MAPTEFLSVLPYVAAAGVFAGLYLLRRHVRGQDCRSDARLDGKTAIVTGANSGIGRAAAQELAARGARVILACRDMTKAETAASDIRQATGNGNVVAGKLDLASLASVREFADHVNREEERLDILINNAGVMWCPQQYTADGFELQFGVNHLGHFLLTHLLLDLLTRSAPSRVVTVSAVGHAHANIDFDNLNGEKSYSPFQANFQSKLANALFSRELARRTREQAGQRAVLPGASQEDNRYGCGGVLPGPRPCTDGHCPAHARHTRLGPVRAFLTQCYVSRRHRRDSVLTQCYVSRRYGRDGALPRPRPCTDGHCPAHAPDAWPGPVIYQCYMFTLGTGTGVTALSLDPGPVRTDIARHMPRRLARSCYIPYMARDAAHPAHREDPPPRRTDHRALPAVAEGLEECSGMYFSNCAPTEPASQAKDDAVALRLWEVSEAMVGIRS</sequence>
<dbReference type="EMBL" id="GG666630">
    <property type="protein sequence ID" value="EEN47486.1"/>
    <property type="molecule type" value="Genomic_DNA"/>
</dbReference>
<evidence type="ECO:0000256" key="1">
    <source>
        <dbReference type="ARBA" id="ARBA00023002"/>
    </source>
</evidence>
<evidence type="ECO:0000313" key="3">
    <source>
        <dbReference type="EMBL" id="EEN47486.1"/>
    </source>
</evidence>
<dbReference type="PANTHER" id="PTHR43157:SF31">
    <property type="entry name" value="PHOSPHATIDYLINOSITOL-GLYCAN BIOSYNTHESIS CLASS F PROTEIN"/>
    <property type="match status" value="1"/>
</dbReference>
<dbReference type="SUPFAM" id="SSF51735">
    <property type="entry name" value="NAD(P)-binding Rossmann-fold domains"/>
    <property type="match status" value="1"/>
</dbReference>
<dbReference type="InterPro" id="IPR002347">
    <property type="entry name" value="SDR_fam"/>
</dbReference>
<evidence type="ECO:0000256" key="2">
    <source>
        <dbReference type="SAM" id="Phobius"/>
    </source>
</evidence>
<proteinExistence type="predicted"/>
<reference evidence="3" key="1">
    <citation type="journal article" date="2008" name="Nature">
        <title>The amphioxus genome and the evolution of the chordate karyotype.</title>
        <authorList>
            <consortium name="US DOE Joint Genome Institute (JGI-PGF)"/>
            <person name="Putnam N.H."/>
            <person name="Butts T."/>
            <person name="Ferrier D.E.K."/>
            <person name="Furlong R.F."/>
            <person name="Hellsten U."/>
            <person name="Kawashima T."/>
            <person name="Robinson-Rechavi M."/>
            <person name="Shoguchi E."/>
            <person name="Terry A."/>
            <person name="Yu J.-K."/>
            <person name="Benito-Gutierrez E.L."/>
            <person name="Dubchak I."/>
            <person name="Garcia-Fernandez J."/>
            <person name="Gibson-Brown J.J."/>
            <person name="Grigoriev I.V."/>
            <person name="Horton A.C."/>
            <person name="de Jong P.J."/>
            <person name="Jurka J."/>
            <person name="Kapitonov V.V."/>
            <person name="Kohara Y."/>
            <person name="Kuroki Y."/>
            <person name="Lindquist E."/>
            <person name="Lucas S."/>
            <person name="Osoegawa K."/>
            <person name="Pennacchio L.A."/>
            <person name="Salamov A.A."/>
            <person name="Satou Y."/>
            <person name="Sauka-Spengler T."/>
            <person name="Schmutz J."/>
            <person name="Shin-I T."/>
            <person name="Toyoda A."/>
            <person name="Bronner-Fraser M."/>
            <person name="Fujiyama A."/>
            <person name="Holland L.Z."/>
            <person name="Holland P.W.H."/>
            <person name="Satoh N."/>
            <person name="Rokhsar D.S."/>
        </authorList>
    </citation>
    <scope>NUCLEOTIDE SEQUENCE [LARGE SCALE GENOMIC DNA]</scope>
    <source>
        <strain evidence="3">S238N-H82</strain>
        <tissue evidence="3">Testes</tissue>
    </source>
</reference>
<dbReference type="InterPro" id="IPR036291">
    <property type="entry name" value="NAD(P)-bd_dom_sf"/>
</dbReference>
<name>C3ZIX0_BRAFL</name>
<dbReference type="AlphaFoldDB" id="C3ZIX0"/>
<keyword evidence="2" id="KW-0812">Transmembrane</keyword>
<protein>
    <submittedName>
        <fullName evidence="3">Uncharacterized protein</fullName>
    </submittedName>
</protein>
<organism>
    <name type="scientific">Branchiostoma floridae</name>
    <name type="common">Florida lancelet</name>
    <name type="synonym">Amphioxus</name>
    <dbReference type="NCBI Taxonomy" id="7739"/>
    <lineage>
        <taxon>Eukaryota</taxon>
        <taxon>Metazoa</taxon>
        <taxon>Chordata</taxon>
        <taxon>Cephalochordata</taxon>
        <taxon>Leptocardii</taxon>
        <taxon>Amphioxiformes</taxon>
        <taxon>Branchiostomatidae</taxon>
        <taxon>Branchiostoma</taxon>
    </lineage>
</organism>
<dbReference type="InParanoid" id="C3ZIX0"/>
<keyword evidence="1" id="KW-0560">Oxidoreductase</keyword>
<accession>C3ZIX0</accession>
<dbReference type="GO" id="GO:0016491">
    <property type="term" value="F:oxidoreductase activity"/>
    <property type="evidence" value="ECO:0007669"/>
    <property type="project" value="UniProtKB-KW"/>
</dbReference>
<keyword evidence="2" id="KW-1133">Transmembrane helix</keyword>
<keyword evidence="2" id="KW-0472">Membrane</keyword>
<feature type="transmembrane region" description="Helical" evidence="2">
    <location>
        <begin position="6"/>
        <end position="25"/>
    </location>
</feature>
<dbReference type="Gene3D" id="3.40.50.720">
    <property type="entry name" value="NAD(P)-binding Rossmann-like Domain"/>
    <property type="match status" value="2"/>
</dbReference>
<gene>
    <name evidence="3" type="ORF">BRAFLDRAFT_105245</name>
</gene>
<dbReference type="PRINTS" id="PR00081">
    <property type="entry name" value="GDHRDH"/>
</dbReference>
<dbReference type="PANTHER" id="PTHR43157">
    <property type="entry name" value="PHOSPHATIDYLINOSITOL-GLYCAN BIOSYNTHESIS CLASS F PROTEIN-RELATED"/>
    <property type="match status" value="1"/>
</dbReference>